<evidence type="ECO:0000256" key="1">
    <source>
        <dbReference type="ARBA" id="ARBA00004613"/>
    </source>
</evidence>
<dbReference type="InterPro" id="IPR023549">
    <property type="entry name" value="Subtilisin_inhibitor"/>
</dbReference>
<accession>A0ABW1A9C5</accession>
<dbReference type="Gene3D" id="3.30.350.10">
    <property type="entry name" value="Subtilisin inhibitor-like"/>
    <property type="match status" value="1"/>
</dbReference>
<keyword evidence="7" id="KW-1015">Disulfide bond</keyword>
<keyword evidence="6 8" id="KW-0722">Serine protease inhibitor</keyword>
<evidence type="ECO:0000313" key="11">
    <source>
        <dbReference type="Proteomes" id="UP001596074"/>
    </source>
</evidence>
<dbReference type="PRINTS" id="PR00294">
    <property type="entry name" value="SSBTLNINHBTR"/>
</dbReference>
<keyword evidence="5 8" id="KW-0646">Protease inhibitor</keyword>
<sequence length="159" mass="15929">MPHLVATALTGAALALLPAVPPAPSGGLPGGLPWPVGAAAAGTADPAAAPPAPPAAVTASFLRLTLTHPGQSGVAPRTVTLLCEPAGGTHPEAGRACEELGRSQGVIGRNPRADTACLMIYAPVIAEASGHWHGRPVRFRTEYGNDCAMTAATGAVFRF</sequence>
<name>A0ABW1A9C5_9ACTN</name>
<dbReference type="InterPro" id="IPR020054">
    <property type="entry name" value="Prot_inh_SSI_I16_CS"/>
</dbReference>
<keyword evidence="4" id="KW-0964">Secreted</keyword>
<gene>
    <name evidence="10" type="ORF">ACFPZN_41350</name>
</gene>
<keyword evidence="11" id="KW-1185">Reference proteome</keyword>
<dbReference type="InterPro" id="IPR036819">
    <property type="entry name" value="Subtilisin_inhibitor-like_sf"/>
</dbReference>
<comment type="subcellular location">
    <subcellularLocation>
        <location evidence="1">Secreted</location>
    </subcellularLocation>
</comment>
<comment type="similarity">
    <text evidence="2 8">Belongs to the protease inhibitor I16 (SSI) family.</text>
</comment>
<protein>
    <submittedName>
        <fullName evidence="10">SSI family serine proteinase inhibitor</fullName>
    </submittedName>
</protein>
<evidence type="ECO:0000256" key="5">
    <source>
        <dbReference type="ARBA" id="ARBA00022690"/>
    </source>
</evidence>
<dbReference type="InterPro" id="IPR000691">
    <property type="entry name" value="Prot_inh_I16_SSI"/>
</dbReference>
<organism evidence="10 11">
    <name type="scientific">Actinomadura rugatobispora</name>
    <dbReference type="NCBI Taxonomy" id="1994"/>
    <lineage>
        <taxon>Bacteria</taxon>
        <taxon>Bacillati</taxon>
        <taxon>Actinomycetota</taxon>
        <taxon>Actinomycetes</taxon>
        <taxon>Streptosporangiales</taxon>
        <taxon>Thermomonosporaceae</taxon>
        <taxon>Actinomadura</taxon>
    </lineage>
</organism>
<evidence type="ECO:0000256" key="4">
    <source>
        <dbReference type="ARBA" id="ARBA00022525"/>
    </source>
</evidence>
<proteinExistence type="inferred from homology"/>
<evidence type="ECO:0000256" key="8">
    <source>
        <dbReference type="RuleBase" id="RU003471"/>
    </source>
</evidence>
<evidence type="ECO:0000256" key="2">
    <source>
        <dbReference type="ARBA" id="ARBA00010472"/>
    </source>
</evidence>
<reference evidence="11" key="1">
    <citation type="journal article" date="2019" name="Int. J. Syst. Evol. Microbiol.">
        <title>The Global Catalogue of Microorganisms (GCM) 10K type strain sequencing project: providing services to taxonomists for standard genome sequencing and annotation.</title>
        <authorList>
            <consortium name="The Broad Institute Genomics Platform"/>
            <consortium name="The Broad Institute Genome Sequencing Center for Infectious Disease"/>
            <person name="Wu L."/>
            <person name="Ma J."/>
        </authorList>
    </citation>
    <scope>NUCLEOTIDE SEQUENCE [LARGE SCALE GENOMIC DNA]</scope>
    <source>
        <strain evidence="11">KCTC 42087</strain>
    </source>
</reference>
<dbReference type="Pfam" id="PF00720">
    <property type="entry name" value="SSI"/>
    <property type="match status" value="1"/>
</dbReference>
<feature type="domain" description="Subtilisin inhibitor" evidence="9">
    <location>
        <begin position="59"/>
        <end position="145"/>
    </location>
</feature>
<dbReference type="RefSeq" id="WP_378288057.1">
    <property type="nucleotide sequence ID" value="NZ_JBHSON010000081.1"/>
</dbReference>
<dbReference type="PROSITE" id="PS00999">
    <property type="entry name" value="SSI"/>
    <property type="match status" value="1"/>
</dbReference>
<dbReference type="SUPFAM" id="SSF55399">
    <property type="entry name" value="Subtilisin inhibitor"/>
    <property type="match status" value="1"/>
</dbReference>
<dbReference type="EMBL" id="JBHSON010000081">
    <property type="protein sequence ID" value="MFC5752095.1"/>
    <property type="molecule type" value="Genomic_DNA"/>
</dbReference>
<evidence type="ECO:0000256" key="6">
    <source>
        <dbReference type="ARBA" id="ARBA00022900"/>
    </source>
</evidence>
<comment type="caution">
    <text evidence="10">The sequence shown here is derived from an EMBL/GenBank/DDBJ whole genome shotgun (WGS) entry which is preliminary data.</text>
</comment>
<comment type="subunit">
    <text evidence="3">Homodimer.</text>
</comment>
<evidence type="ECO:0000259" key="9">
    <source>
        <dbReference type="Pfam" id="PF00720"/>
    </source>
</evidence>
<evidence type="ECO:0000256" key="3">
    <source>
        <dbReference type="ARBA" id="ARBA00011738"/>
    </source>
</evidence>
<dbReference type="Proteomes" id="UP001596074">
    <property type="component" value="Unassembled WGS sequence"/>
</dbReference>
<evidence type="ECO:0000313" key="10">
    <source>
        <dbReference type="EMBL" id="MFC5752095.1"/>
    </source>
</evidence>
<evidence type="ECO:0000256" key="7">
    <source>
        <dbReference type="ARBA" id="ARBA00023157"/>
    </source>
</evidence>